<dbReference type="GO" id="GO:0004402">
    <property type="term" value="F:histone acetyltransferase activity"/>
    <property type="evidence" value="ECO:0007669"/>
    <property type="project" value="InterPro"/>
</dbReference>
<sequence length="507" mass="58831">MSFENQENQTNQVTSPKASSNKTESHNPVQCRLSEMFSTEPKPKKIKPNPTKESNFKVYLFLSVFFFKPTRFTGKVTLNFFQTTKCCNLNDLRYGTSYKICMAEECRIPPGAKYMCSKAEVGKEVQNYCLKCFEDADLDVNDWEQKENTNPALEEIEECGICRELFHRVCELNIRSKSSFICTTCSPLRLLNMMREVGTVNKDACAKFMTKKLNEFIVANNQEKRHQQPVTVVSFSEQKEVDTSEMCPELDASDFTTKYSETVKFVYRAIYVYYRIDGIDVPFFSMFVSEYPSHAGQSWCIINYLDTVPYFKSEGIKRGAMHGEIILTYIDYMKSIGYENAHIWSNPPEQGNDYIFNLHPDYQKVPGSKWIERLKGKDDGIIQSFKTFEEKMGENAFKSCVDIPIFPESLWSNVMIEANFETSYKKCFMKKLQVLYKKHAVDNFWINLNKSSGPQPTIPALYPHSIMGDRMMFLDKCAEMNLEFSTLRRAKFSSVYLIELMHDADYF</sequence>
<name>E3N4F3_CAERE</name>
<evidence type="ECO:0000313" key="11">
    <source>
        <dbReference type="EMBL" id="EFO85496.1"/>
    </source>
</evidence>
<evidence type="ECO:0000256" key="3">
    <source>
        <dbReference type="ARBA" id="ARBA00022679"/>
    </source>
</evidence>
<proteinExistence type="predicted"/>
<dbReference type="GO" id="GO:0005667">
    <property type="term" value="C:transcription regulator complex"/>
    <property type="evidence" value="ECO:0007669"/>
    <property type="project" value="TreeGrafter"/>
</dbReference>
<dbReference type="EMBL" id="DS268525">
    <property type="protein sequence ID" value="EFO85496.1"/>
    <property type="molecule type" value="Genomic_DNA"/>
</dbReference>
<evidence type="ECO:0000259" key="10">
    <source>
        <dbReference type="PROSITE" id="PS51727"/>
    </source>
</evidence>
<dbReference type="eggNOG" id="KOG1778">
    <property type="taxonomic scope" value="Eukaryota"/>
</dbReference>
<evidence type="ECO:0000256" key="7">
    <source>
        <dbReference type="ARBA" id="ARBA00023242"/>
    </source>
</evidence>
<accession>E3N4F3</accession>
<comment type="subcellular location">
    <subcellularLocation>
        <location evidence="1">Nucleus</location>
    </subcellularLocation>
</comment>
<comment type="catalytic activity">
    <reaction evidence="8">
        <text>L-lysyl-[protein] + acetyl-CoA = N(6)-acetyl-L-lysyl-[protein] + CoA + H(+)</text>
        <dbReference type="Rhea" id="RHEA:45948"/>
        <dbReference type="Rhea" id="RHEA-COMP:9752"/>
        <dbReference type="Rhea" id="RHEA-COMP:10731"/>
        <dbReference type="ChEBI" id="CHEBI:15378"/>
        <dbReference type="ChEBI" id="CHEBI:29969"/>
        <dbReference type="ChEBI" id="CHEBI:57287"/>
        <dbReference type="ChEBI" id="CHEBI:57288"/>
        <dbReference type="ChEBI" id="CHEBI:61930"/>
        <dbReference type="EC" id="2.3.1.48"/>
    </reaction>
</comment>
<dbReference type="OrthoDB" id="899at2759"/>
<dbReference type="Pfam" id="PF08214">
    <property type="entry name" value="HAT_KAT11"/>
    <property type="match status" value="1"/>
</dbReference>
<dbReference type="SMART" id="SM01250">
    <property type="entry name" value="KAT11"/>
    <property type="match status" value="1"/>
</dbReference>
<evidence type="ECO:0000256" key="1">
    <source>
        <dbReference type="ARBA" id="ARBA00004123"/>
    </source>
</evidence>
<keyword evidence="5" id="KW-0805">Transcription regulation</keyword>
<dbReference type="Proteomes" id="UP000008281">
    <property type="component" value="Unassembled WGS sequence"/>
</dbReference>
<feature type="domain" description="CBP/p300-type HAT" evidence="10">
    <location>
        <begin position="198"/>
        <end position="506"/>
    </location>
</feature>
<dbReference type="OMA" id="ACMECEY"/>
<evidence type="ECO:0000256" key="4">
    <source>
        <dbReference type="ARBA" id="ARBA00022853"/>
    </source>
</evidence>
<dbReference type="InterPro" id="IPR013178">
    <property type="entry name" value="Histone_AcTrfase_Rtt109/CBP"/>
</dbReference>
<dbReference type="PANTHER" id="PTHR13808:SF1">
    <property type="entry name" value="HISTONE ACETYLTRANSFERASE"/>
    <property type="match status" value="1"/>
</dbReference>
<keyword evidence="4" id="KW-0156">Chromatin regulator</keyword>
<keyword evidence="3" id="KW-0808">Transferase</keyword>
<dbReference type="HOGENOM" id="CLU_024762_1_0_1"/>
<feature type="region of interest" description="Disordered" evidence="9">
    <location>
        <begin position="1"/>
        <end position="28"/>
    </location>
</feature>
<dbReference type="GO" id="GO:0045944">
    <property type="term" value="P:positive regulation of transcription by RNA polymerase II"/>
    <property type="evidence" value="ECO:0007669"/>
    <property type="project" value="TreeGrafter"/>
</dbReference>
<dbReference type="GO" id="GO:0031490">
    <property type="term" value="F:chromatin DNA binding"/>
    <property type="evidence" value="ECO:0007669"/>
    <property type="project" value="TreeGrafter"/>
</dbReference>
<keyword evidence="6" id="KW-0804">Transcription</keyword>
<dbReference type="GO" id="GO:0003713">
    <property type="term" value="F:transcription coactivator activity"/>
    <property type="evidence" value="ECO:0007669"/>
    <property type="project" value="TreeGrafter"/>
</dbReference>
<evidence type="ECO:0000256" key="2">
    <source>
        <dbReference type="ARBA" id="ARBA00013184"/>
    </source>
</evidence>
<organism evidence="12">
    <name type="scientific">Caenorhabditis remanei</name>
    <name type="common">Caenorhabditis vulgaris</name>
    <dbReference type="NCBI Taxonomy" id="31234"/>
    <lineage>
        <taxon>Eukaryota</taxon>
        <taxon>Metazoa</taxon>
        <taxon>Ecdysozoa</taxon>
        <taxon>Nematoda</taxon>
        <taxon>Chromadorea</taxon>
        <taxon>Rhabditida</taxon>
        <taxon>Rhabditina</taxon>
        <taxon>Rhabditomorpha</taxon>
        <taxon>Rhabditoidea</taxon>
        <taxon>Rhabditidae</taxon>
        <taxon>Peloderinae</taxon>
        <taxon>Caenorhabditis</taxon>
    </lineage>
</organism>
<dbReference type="EC" id="2.3.1.48" evidence="2"/>
<dbReference type="InterPro" id="IPR031162">
    <property type="entry name" value="CBP_P300_HAT"/>
</dbReference>
<reference evidence="11" key="1">
    <citation type="submission" date="2007-07" db="EMBL/GenBank/DDBJ databases">
        <title>PCAP assembly of the Caenorhabditis remanei genome.</title>
        <authorList>
            <consortium name="The Caenorhabditis remanei Sequencing Consortium"/>
            <person name="Wilson R.K."/>
        </authorList>
    </citation>
    <scope>NUCLEOTIDE SEQUENCE [LARGE SCALE GENOMIC DNA]</scope>
    <source>
        <strain evidence="11">PB4641</strain>
    </source>
</reference>
<evidence type="ECO:0000256" key="9">
    <source>
        <dbReference type="SAM" id="MobiDB-lite"/>
    </source>
</evidence>
<dbReference type="GO" id="GO:0005634">
    <property type="term" value="C:nucleus"/>
    <property type="evidence" value="ECO:0007669"/>
    <property type="project" value="UniProtKB-SubCell"/>
</dbReference>
<keyword evidence="12" id="KW-1185">Reference proteome</keyword>
<evidence type="ECO:0000313" key="12">
    <source>
        <dbReference type="Proteomes" id="UP000008281"/>
    </source>
</evidence>
<dbReference type="PROSITE" id="PS51727">
    <property type="entry name" value="CBP_P300_HAT"/>
    <property type="match status" value="1"/>
</dbReference>
<dbReference type="InParanoid" id="E3N4F3"/>
<evidence type="ECO:0000256" key="5">
    <source>
        <dbReference type="ARBA" id="ARBA00023015"/>
    </source>
</evidence>
<dbReference type="AlphaFoldDB" id="E3N4F3"/>
<dbReference type="PANTHER" id="PTHR13808">
    <property type="entry name" value="CBP/P300-RELATED"/>
    <property type="match status" value="1"/>
</dbReference>
<keyword evidence="7" id="KW-0539">Nucleus</keyword>
<gene>
    <name evidence="11" type="ORF">CRE_23003</name>
</gene>
<evidence type="ECO:0000256" key="8">
    <source>
        <dbReference type="ARBA" id="ARBA00048017"/>
    </source>
</evidence>
<dbReference type="STRING" id="31234.E3N4F3"/>
<evidence type="ECO:0000256" key="6">
    <source>
        <dbReference type="ARBA" id="ARBA00023163"/>
    </source>
</evidence>
<protein>
    <recommendedName>
        <fullName evidence="2">histone acetyltransferase</fullName>
        <ecNumber evidence="2">2.3.1.48</ecNumber>
    </recommendedName>
</protein>
<dbReference type="GO" id="GO:0000123">
    <property type="term" value="C:histone acetyltransferase complex"/>
    <property type="evidence" value="ECO:0007669"/>
    <property type="project" value="TreeGrafter"/>
</dbReference>